<keyword evidence="3" id="KW-1003">Cell membrane</keyword>
<comment type="caution">
    <text evidence="9">The sequence shown here is derived from an EMBL/GenBank/DDBJ whole genome shotgun (WGS) entry which is preliminary data.</text>
</comment>
<evidence type="ECO:0000256" key="1">
    <source>
        <dbReference type="ARBA" id="ARBA00004651"/>
    </source>
</evidence>
<evidence type="ECO:0000256" key="2">
    <source>
        <dbReference type="ARBA" id="ARBA00022448"/>
    </source>
</evidence>
<gene>
    <name evidence="9" type="ORF">E3J59_05405</name>
</gene>
<dbReference type="PANTHER" id="PTHR30193">
    <property type="entry name" value="ABC TRANSPORTER PERMEASE PROTEIN"/>
    <property type="match status" value="1"/>
</dbReference>
<accession>A0A523UPG2</accession>
<keyword evidence="5 7" id="KW-1133">Transmembrane helix</keyword>
<dbReference type="AlphaFoldDB" id="A0A523UPG2"/>
<dbReference type="SUPFAM" id="SSF161098">
    <property type="entry name" value="MetI-like"/>
    <property type="match status" value="1"/>
</dbReference>
<evidence type="ECO:0000256" key="3">
    <source>
        <dbReference type="ARBA" id="ARBA00022475"/>
    </source>
</evidence>
<feature type="transmembrane region" description="Helical" evidence="7">
    <location>
        <begin position="76"/>
        <end position="97"/>
    </location>
</feature>
<dbReference type="InterPro" id="IPR000515">
    <property type="entry name" value="MetI-like"/>
</dbReference>
<name>A0A523UPG2_UNCAE</name>
<dbReference type="CDD" id="cd06261">
    <property type="entry name" value="TM_PBP2"/>
    <property type="match status" value="1"/>
</dbReference>
<evidence type="ECO:0000259" key="8">
    <source>
        <dbReference type="PROSITE" id="PS50928"/>
    </source>
</evidence>
<comment type="subcellular location">
    <subcellularLocation>
        <location evidence="1 7">Cell membrane</location>
        <topology evidence="1 7">Multi-pass membrane protein</topology>
    </subcellularLocation>
</comment>
<protein>
    <submittedName>
        <fullName evidence="9">Sugar ABC transporter permease</fullName>
    </submittedName>
</protein>
<dbReference type="InterPro" id="IPR035906">
    <property type="entry name" value="MetI-like_sf"/>
</dbReference>
<dbReference type="PANTHER" id="PTHR30193:SF37">
    <property type="entry name" value="INNER MEMBRANE ABC TRANSPORTER PERMEASE PROTEIN YCJO"/>
    <property type="match status" value="1"/>
</dbReference>
<evidence type="ECO:0000256" key="5">
    <source>
        <dbReference type="ARBA" id="ARBA00022989"/>
    </source>
</evidence>
<evidence type="ECO:0000313" key="10">
    <source>
        <dbReference type="Proteomes" id="UP000320679"/>
    </source>
</evidence>
<reference evidence="9 10" key="1">
    <citation type="submission" date="2019-03" db="EMBL/GenBank/DDBJ databases">
        <title>Metabolic potential of uncultured bacteria and archaea associated with petroleum seepage in deep-sea sediments.</title>
        <authorList>
            <person name="Dong X."/>
            <person name="Hubert C."/>
        </authorList>
    </citation>
    <scope>NUCLEOTIDE SEQUENCE [LARGE SCALE GENOMIC DNA]</scope>
    <source>
        <strain evidence="9">E29_bin78</strain>
    </source>
</reference>
<keyword evidence="6 7" id="KW-0472">Membrane</keyword>
<proteinExistence type="inferred from homology"/>
<dbReference type="InterPro" id="IPR051393">
    <property type="entry name" value="ABC_transporter_permease"/>
</dbReference>
<sequence length="263" mass="29872">MVYTLSVSFTRWDGLSPPKFNGLENYIDLFRSRAFLVSLKNTFIWVIFTLLLPVGLGLLIAWGVSNIKLAGLFKAVFYIPLTLSAVTTGLIWVWMYGPQLGVLNNLFRALHLDFLAHSWLTEVPLNTYSMIFAWTWRTTGSNMIMFLIGLQALPKEPIEASQLDGFSKWQTFIYVILPMLRSMTTVVVAMALINSFNVFDIIYVMTSGGPYRSSETLAVTMYRESFVLFHMGYGAAVAVVLSIMVLLVSAFYVREMTRREITY</sequence>
<evidence type="ECO:0000313" key="9">
    <source>
        <dbReference type="EMBL" id="TET44191.1"/>
    </source>
</evidence>
<feature type="domain" description="ABC transmembrane type-1" evidence="8">
    <location>
        <begin position="39"/>
        <end position="252"/>
    </location>
</feature>
<dbReference type="GO" id="GO:0055085">
    <property type="term" value="P:transmembrane transport"/>
    <property type="evidence" value="ECO:0007669"/>
    <property type="project" value="InterPro"/>
</dbReference>
<evidence type="ECO:0000256" key="4">
    <source>
        <dbReference type="ARBA" id="ARBA00022692"/>
    </source>
</evidence>
<dbReference type="EMBL" id="SOJK01000229">
    <property type="protein sequence ID" value="TET44191.1"/>
    <property type="molecule type" value="Genomic_DNA"/>
</dbReference>
<comment type="similarity">
    <text evidence="7">Belongs to the binding-protein-dependent transport system permease family.</text>
</comment>
<evidence type="ECO:0000256" key="7">
    <source>
        <dbReference type="RuleBase" id="RU363032"/>
    </source>
</evidence>
<feature type="transmembrane region" description="Helical" evidence="7">
    <location>
        <begin position="231"/>
        <end position="253"/>
    </location>
</feature>
<organism evidence="9 10">
    <name type="scientific">Aerophobetes bacterium</name>
    <dbReference type="NCBI Taxonomy" id="2030807"/>
    <lineage>
        <taxon>Bacteria</taxon>
        <taxon>Candidatus Aerophobota</taxon>
    </lineage>
</organism>
<dbReference type="PROSITE" id="PS50928">
    <property type="entry name" value="ABC_TM1"/>
    <property type="match status" value="1"/>
</dbReference>
<dbReference type="Gene3D" id="1.10.3720.10">
    <property type="entry name" value="MetI-like"/>
    <property type="match status" value="1"/>
</dbReference>
<keyword evidence="4 7" id="KW-0812">Transmembrane</keyword>
<feature type="transmembrane region" description="Helical" evidence="7">
    <location>
        <begin position="43"/>
        <end position="64"/>
    </location>
</feature>
<evidence type="ECO:0000256" key="6">
    <source>
        <dbReference type="ARBA" id="ARBA00023136"/>
    </source>
</evidence>
<dbReference type="GO" id="GO:0005886">
    <property type="term" value="C:plasma membrane"/>
    <property type="evidence" value="ECO:0007669"/>
    <property type="project" value="UniProtKB-SubCell"/>
</dbReference>
<dbReference type="Pfam" id="PF00528">
    <property type="entry name" value="BPD_transp_1"/>
    <property type="match status" value="1"/>
</dbReference>
<feature type="transmembrane region" description="Helical" evidence="7">
    <location>
        <begin position="171"/>
        <end position="193"/>
    </location>
</feature>
<keyword evidence="2 7" id="KW-0813">Transport</keyword>
<dbReference type="Proteomes" id="UP000320679">
    <property type="component" value="Unassembled WGS sequence"/>
</dbReference>